<dbReference type="Proteomes" id="UP000636505">
    <property type="component" value="Unassembled WGS sequence"/>
</dbReference>
<dbReference type="PANTHER" id="PTHR43591:SF24">
    <property type="entry name" value="2-METHOXY-6-POLYPRENYL-1,4-BENZOQUINOL METHYLASE, MITOCHONDRIAL"/>
    <property type="match status" value="1"/>
</dbReference>
<dbReference type="AlphaFoldDB" id="A0A8J7AZ84"/>
<feature type="domain" description="Methyltransferase type 11" evidence="1">
    <location>
        <begin position="70"/>
        <end position="166"/>
    </location>
</feature>
<dbReference type="PANTHER" id="PTHR43591">
    <property type="entry name" value="METHYLTRANSFERASE"/>
    <property type="match status" value="1"/>
</dbReference>
<dbReference type="Pfam" id="PF08241">
    <property type="entry name" value="Methyltransf_11"/>
    <property type="match status" value="1"/>
</dbReference>
<evidence type="ECO:0000313" key="3">
    <source>
        <dbReference type="Proteomes" id="UP000636505"/>
    </source>
</evidence>
<reference evidence="2" key="1">
    <citation type="submission" date="2020-10" db="EMBL/GenBank/DDBJ databases">
        <authorList>
            <person name="Castelo-Branco R."/>
            <person name="Eusebio N."/>
            <person name="Adriana R."/>
            <person name="Vieira A."/>
            <person name="Brugerolle De Fraissinette N."/>
            <person name="Rezende De Castro R."/>
            <person name="Schneider M.P."/>
            <person name="Vasconcelos V."/>
            <person name="Leao P.N."/>
        </authorList>
    </citation>
    <scope>NUCLEOTIDE SEQUENCE</scope>
    <source>
        <strain evidence="2">LEGE 07310</strain>
    </source>
</reference>
<evidence type="ECO:0000259" key="1">
    <source>
        <dbReference type="Pfam" id="PF08241"/>
    </source>
</evidence>
<evidence type="ECO:0000313" key="2">
    <source>
        <dbReference type="EMBL" id="MBE9079107.1"/>
    </source>
</evidence>
<organism evidence="2 3">
    <name type="scientific">Vasconcelosia minhoensis LEGE 07310</name>
    <dbReference type="NCBI Taxonomy" id="915328"/>
    <lineage>
        <taxon>Bacteria</taxon>
        <taxon>Bacillati</taxon>
        <taxon>Cyanobacteriota</taxon>
        <taxon>Cyanophyceae</taxon>
        <taxon>Nodosilineales</taxon>
        <taxon>Cymatolegaceae</taxon>
        <taxon>Vasconcelosia</taxon>
        <taxon>Vasconcelosia minhoensis</taxon>
    </lineage>
</organism>
<dbReference type="Gene3D" id="3.40.50.150">
    <property type="entry name" value="Vaccinia Virus protein VP39"/>
    <property type="match status" value="1"/>
</dbReference>
<sequence>MEWTIGWWQVSVQRVYPTNEQLSQTYSKAAFWWHQHLRLLGYRHAYRQLWRSLKTTNALPDWEGNLAICDCGIGTAAFSLAFAQAITPQARIAGVDLSAKMLNTAHQKLTQANIHHQIFHSDVKRLPFADRSFDGVISAHMLEHLADPEQGLREIVRVLRPGAPLVLVVTQTGLLGWLIQCGWGNRCFSREQLSALMHEIGLINLQFVTFPFSIARFTSMACVAYRRL</sequence>
<accession>A0A8J7AZ84</accession>
<dbReference type="EMBL" id="JADEXG010000047">
    <property type="protein sequence ID" value="MBE9079107.1"/>
    <property type="molecule type" value="Genomic_DNA"/>
</dbReference>
<name>A0A8J7AZ84_9CYAN</name>
<dbReference type="CDD" id="cd02440">
    <property type="entry name" value="AdoMet_MTases"/>
    <property type="match status" value="1"/>
</dbReference>
<keyword evidence="2" id="KW-0489">Methyltransferase</keyword>
<keyword evidence="3" id="KW-1185">Reference proteome</keyword>
<comment type="caution">
    <text evidence="2">The sequence shown here is derived from an EMBL/GenBank/DDBJ whole genome shotgun (WGS) entry which is preliminary data.</text>
</comment>
<gene>
    <name evidence="2" type="ORF">IQ241_17685</name>
</gene>
<protein>
    <submittedName>
        <fullName evidence="2">Methyltransferase domain-containing protein</fullName>
    </submittedName>
</protein>
<keyword evidence="2" id="KW-0808">Transferase</keyword>
<dbReference type="GO" id="GO:0008757">
    <property type="term" value="F:S-adenosylmethionine-dependent methyltransferase activity"/>
    <property type="evidence" value="ECO:0007669"/>
    <property type="project" value="InterPro"/>
</dbReference>
<dbReference type="InterPro" id="IPR013216">
    <property type="entry name" value="Methyltransf_11"/>
</dbReference>
<dbReference type="SUPFAM" id="SSF53335">
    <property type="entry name" value="S-adenosyl-L-methionine-dependent methyltransferases"/>
    <property type="match status" value="1"/>
</dbReference>
<dbReference type="InterPro" id="IPR029063">
    <property type="entry name" value="SAM-dependent_MTases_sf"/>
</dbReference>
<dbReference type="RefSeq" id="WP_193909708.1">
    <property type="nucleotide sequence ID" value="NZ_JADEXG010000047.1"/>
</dbReference>
<dbReference type="GO" id="GO:0032259">
    <property type="term" value="P:methylation"/>
    <property type="evidence" value="ECO:0007669"/>
    <property type="project" value="UniProtKB-KW"/>
</dbReference>
<proteinExistence type="predicted"/>